<evidence type="ECO:0000259" key="16">
    <source>
        <dbReference type="Pfam" id="PF16192"/>
    </source>
</evidence>
<dbReference type="InterPro" id="IPR027005">
    <property type="entry name" value="PMT-like"/>
</dbReference>
<reference evidence="17 18" key="1">
    <citation type="submission" date="2022-10" db="EMBL/GenBank/DDBJ databases">
        <title>Comparative genomic analysis of Cohnella hashimotonis sp. nov., isolated from the International Space Station.</title>
        <authorList>
            <person name="Simpson A."/>
            <person name="Venkateswaran K."/>
        </authorList>
    </citation>
    <scope>NUCLEOTIDE SEQUENCE [LARGE SCALE GENOMIC DNA]</scope>
    <source>
        <strain evidence="17 18">DSM 18997</strain>
    </source>
</reference>
<evidence type="ECO:0000313" key="18">
    <source>
        <dbReference type="Proteomes" id="UP001153387"/>
    </source>
</evidence>
<evidence type="ECO:0000256" key="12">
    <source>
        <dbReference type="ARBA" id="ARBA00093644"/>
    </source>
</evidence>
<sequence>MRRTIGVWMLALLITVLGCLGGFSAAHAAEAAALIRNGGAESAASGSGQPDGWTQDVYAADANGAAVSTLTVGQDGGHSGQAYLSVSNASDNDARWIQTVAVEADSVYKLSAWIRVAGGLAERTGGNLSVLGIAAPFPAIGDSQGEWRQVEWYGKTGADQTSITVAARLGSYGSLNSGRADFDDIALEKLAEAPAGAVVIPLWPEAYDGAASGGEGASAGADAGGGHGTYTVMMFLLAAAYAALAWGIVSYLRRAGDARLPGGKAREGKGAVLLLFTGALLIRAACAPIMQGHPIDALDFYFWANHAYEAGLHGFYTADIFVDYPPGYIYVLYVIGVLQKLMHVGYPSAGSALLLKLPSIAADLAASYVLLRIARPRFGAAAGAAIASLYLFNPMVFHNSVVWGQIDSFLALFILLAVWAIAEGKLPYATAAIVAAVLIKPQAIVAIPVLLLALAVRRSRRAWGESLLYGAAVFVLLVLPFSIHQSPDWIVERYKAMFDSYPYATLNAANLYGLLGLNGVKVSAAMAFWSNLSVVLIVAYVVWLAWRHRKLEAASRWTYLAYLTFLLVFALKTSMHERYGYPAVALALLAFILLKDRRLLWMFLGLTFTHFADAAYVLYFGLDKNYYLSATDGFFRFLSLVNLAISAYAVYVGWTLEKGKALAAAPAITAVSAKGGKGGASFKNASAKNASSKTTPSQQAFETAISASDAKFSRLDRLLVGGLTLVYGIIALVNLGSMRAPESGWTPPAPASAIVYDFGAPQAVASVIWFGGTRDEGRAEDSTIELSQSADGNSWTSALTFVLNGGSVFQWKEQPVAINQRYVRVSASNPGWTLYELSFRDVEGDTLTPAKTSEGGDALLDEPGDVPKKPSYLNSMYFDEIYHGRTAYEFLHHIEPYETTHPPLGKGLMALGVSLFGMNPFGWRIMGTLLGIAMVPLMYLLAKRMFGRTELAFAAAFLLTFDFMHFTQTRIATVDVYGVFFILLMYVYMYKYYERALAGESFRRVAVPLALAGLFFGLGAASKWIDIYAGGGLAVLFAITLWRRRAEHAFLLRAVLWCVPFFLVVPALIYTASYIPFFLVSGPGHGFHDMLTYQKFMYNYHAHLVATHPFASSWWQWPLMIKPIWYYGGTVAANQVSSIVAMGNPAVWWIGIAAVAAAIFLLFKDRARDPRLVFLLIGLAAEYLPWVGVSRLTFIYHFFASVPFVILLIVYVLKEGRDRGRMTRGHVYGYLGAALLLFVLFYPILSGMTVDKSYVVHALRWFDSWIFNG</sequence>
<dbReference type="PROSITE" id="PS51257">
    <property type="entry name" value="PROKAR_LIPOPROTEIN"/>
    <property type="match status" value="1"/>
</dbReference>
<feature type="transmembrane region" description="Helical" evidence="13">
    <location>
        <begin position="557"/>
        <end position="573"/>
    </location>
</feature>
<dbReference type="Proteomes" id="UP001153387">
    <property type="component" value="Unassembled WGS sequence"/>
</dbReference>
<feature type="transmembrane region" description="Helical" evidence="13">
    <location>
        <begin position="377"/>
        <end position="393"/>
    </location>
</feature>
<feature type="transmembrane region" description="Helical" evidence="13">
    <location>
        <begin position="1054"/>
        <end position="1080"/>
    </location>
</feature>
<comment type="similarity">
    <text evidence="3">Belongs to the glycosyltransferase 39 family.</text>
</comment>
<evidence type="ECO:0000256" key="3">
    <source>
        <dbReference type="ARBA" id="ARBA00007222"/>
    </source>
</evidence>
<feature type="transmembrane region" description="Helical" evidence="13">
    <location>
        <begin position="601"/>
        <end position="622"/>
    </location>
</feature>
<dbReference type="EMBL" id="JAPDHZ010000002">
    <property type="protein sequence ID" value="MDG0790877.1"/>
    <property type="molecule type" value="Genomic_DNA"/>
</dbReference>
<dbReference type="GO" id="GO:0005886">
    <property type="term" value="C:plasma membrane"/>
    <property type="evidence" value="ECO:0007669"/>
    <property type="project" value="UniProtKB-SubCell"/>
</dbReference>
<dbReference type="RefSeq" id="WP_277564667.1">
    <property type="nucleotide sequence ID" value="NZ_JAPDHZ010000002.1"/>
</dbReference>
<protein>
    <recommendedName>
        <fullName evidence="11">Polyprenol-phosphate-mannose--protein mannosyltransferase</fullName>
    </recommendedName>
    <alternativeName>
        <fullName evidence="12">Protein O-mannosyltransferase</fullName>
    </alternativeName>
</protein>
<dbReference type="GO" id="GO:0000030">
    <property type="term" value="F:mannosyltransferase activity"/>
    <property type="evidence" value="ECO:0007669"/>
    <property type="project" value="InterPro"/>
</dbReference>
<feature type="signal peptide" evidence="14">
    <location>
        <begin position="1"/>
        <end position="28"/>
    </location>
</feature>
<comment type="similarity">
    <text evidence="10">Belongs to the glycosyltransferase 87 family.</text>
</comment>
<evidence type="ECO:0000256" key="14">
    <source>
        <dbReference type="SAM" id="SignalP"/>
    </source>
</evidence>
<proteinExistence type="inferred from homology"/>
<feature type="transmembrane region" description="Helical" evidence="13">
    <location>
        <begin position="272"/>
        <end position="290"/>
    </location>
</feature>
<evidence type="ECO:0000256" key="10">
    <source>
        <dbReference type="ARBA" id="ARBA00024033"/>
    </source>
</evidence>
<feature type="transmembrane region" description="Helical" evidence="13">
    <location>
        <begin position="974"/>
        <end position="993"/>
    </location>
</feature>
<keyword evidence="18" id="KW-1185">Reference proteome</keyword>
<keyword evidence="5" id="KW-0328">Glycosyltransferase</keyword>
<keyword evidence="6" id="KW-0808">Transferase</keyword>
<keyword evidence="8 13" id="KW-1133">Transmembrane helix</keyword>
<comment type="pathway">
    <text evidence="2">Protein modification; protein glycosylation.</text>
</comment>
<evidence type="ECO:0000259" key="15">
    <source>
        <dbReference type="Pfam" id="PF02366"/>
    </source>
</evidence>
<dbReference type="Pfam" id="PF02366">
    <property type="entry name" value="PMT"/>
    <property type="match status" value="1"/>
</dbReference>
<dbReference type="Gene3D" id="2.60.120.260">
    <property type="entry name" value="Galactose-binding domain-like"/>
    <property type="match status" value="2"/>
</dbReference>
<dbReference type="InterPro" id="IPR018584">
    <property type="entry name" value="GT87"/>
</dbReference>
<feature type="transmembrane region" description="Helical" evidence="13">
    <location>
        <begin position="400"/>
        <end position="422"/>
    </location>
</feature>
<dbReference type="AlphaFoldDB" id="A0A9X4KIR0"/>
<dbReference type="PANTHER" id="PTHR10050:SF53">
    <property type="entry name" value="CHROMOSOME UNDETERMINED SCAFFOLD_67, WHOLE GENOME SHOTGUN SEQUENCE"/>
    <property type="match status" value="1"/>
</dbReference>
<feature type="domain" description="ArnT-like N-terminal" evidence="15">
    <location>
        <begin position="918"/>
        <end position="1075"/>
    </location>
</feature>
<feature type="transmembrane region" description="Helical" evidence="13">
    <location>
        <begin position="921"/>
        <end position="942"/>
    </location>
</feature>
<evidence type="ECO:0000256" key="7">
    <source>
        <dbReference type="ARBA" id="ARBA00022692"/>
    </source>
</evidence>
<evidence type="ECO:0000313" key="17">
    <source>
        <dbReference type="EMBL" id="MDG0790877.1"/>
    </source>
</evidence>
<feature type="transmembrane region" description="Helical" evidence="13">
    <location>
        <begin position="1194"/>
        <end position="1213"/>
    </location>
</feature>
<feature type="transmembrane region" description="Helical" evidence="13">
    <location>
        <begin position="232"/>
        <end position="252"/>
    </location>
</feature>
<evidence type="ECO:0000256" key="6">
    <source>
        <dbReference type="ARBA" id="ARBA00022679"/>
    </source>
</evidence>
<dbReference type="SUPFAM" id="SSF49785">
    <property type="entry name" value="Galactose-binding domain-like"/>
    <property type="match status" value="1"/>
</dbReference>
<feature type="transmembrane region" description="Helical" evidence="13">
    <location>
        <begin position="466"/>
        <end position="483"/>
    </location>
</feature>
<evidence type="ECO:0000256" key="4">
    <source>
        <dbReference type="ARBA" id="ARBA00022475"/>
    </source>
</evidence>
<feature type="transmembrane region" description="Helical" evidence="13">
    <location>
        <begin position="579"/>
        <end position="594"/>
    </location>
</feature>
<comment type="subcellular location">
    <subcellularLocation>
        <location evidence="1">Cell membrane</location>
        <topology evidence="1">Multi-pass membrane protein</topology>
    </subcellularLocation>
</comment>
<feature type="transmembrane region" description="Helical" evidence="13">
    <location>
        <begin position="951"/>
        <end position="968"/>
    </location>
</feature>
<feature type="transmembrane region" description="Helical" evidence="13">
    <location>
        <begin position="1172"/>
        <end position="1188"/>
    </location>
</feature>
<name>A0A9X4KIR0_9BACL</name>
<keyword evidence="4" id="KW-1003">Cell membrane</keyword>
<feature type="transmembrane region" description="Helical" evidence="13">
    <location>
        <begin position="353"/>
        <end position="371"/>
    </location>
</feature>
<evidence type="ECO:0000256" key="11">
    <source>
        <dbReference type="ARBA" id="ARBA00093617"/>
    </source>
</evidence>
<feature type="transmembrane region" description="Helical" evidence="13">
    <location>
        <begin position="1005"/>
        <end position="1021"/>
    </location>
</feature>
<evidence type="ECO:0000256" key="13">
    <source>
        <dbReference type="SAM" id="Phobius"/>
    </source>
</evidence>
<evidence type="ECO:0000256" key="5">
    <source>
        <dbReference type="ARBA" id="ARBA00022676"/>
    </source>
</evidence>
<gene>
    <name evidence="17" type="ORF">OMP38_08370</name>
</gene>
<organism evidence="17 18">
    <name type="scientific">Cohnella ginsengisoli</name>
    <dbReference type="NCBI Taxonomy" id="425004"/>
    <lineage>
        <taxon>Bacteria</taxon>
        <taxon>Bacillati</taxon>
        <taxon>Bacillota</taxon>
        <taxon>Bacilli</taxon>
        <taxon>Bacillales</taxon>
        <taxon>Paenibacillaceae</taxon>
        <taxon>Cohnella</taxon>
    </lineage>
</organism>
<dbReference type="InterPro" id="IPR003342">
    <property type="entry name" value="ArnT-like_N"/>
</dbReference>
<accession>A0A9X4KIR0</accession>
<dbReference type="PANTHER" id="PTHR10050">
    <property type="entry name" value="DOLICHYL-PHOSPHATE-MANNOSE--PROTEIN MANNOSYLTRANSFERASE"/>
    <property type="match status" value="1"/>
</dbReference>
<evidence type="ECO:0000256" key="1">
    <source>
        <dbReference type="ARBA" id="ARBA00004651"/>
    </source>
</evidence>
<feature type="transmembrane region" description="Helical" evidence="13">
    <location>
        <begin position="1225"/>
        <end position="1245"/>
    </location>
</feature>
<comment type="caution">
    <text evidence="17">The sequence shown here is derived from an EMBL/GenBank/DDBJ whole genome shotgun (WGS) entry which is preliminary data.</text>
</comment>
<feature type="transmembrane region" description="Helical" evidence="13">
    <location>
        <begin position="634"/>
        <end position="654"/>
    </location>
</feature>
<feature type="transmembrane region" description="Helical" evidence="13">
    <location>
        <begin position="428"/>
        <end position="454"/>
    </location>
</feature>
<feature type="chain" id="PRO_5040954240" description="Polyprenol-phosphate-mannose--protein mannosyltransferase" evidence="14">
    <location>
        <begin position="29"/>
        <end position="1269"/>
    </location>
</feature>
<dbReference type="InterPro" id="IPR008979">
    <property type="entry name" value="Galactose-bd-like_sf"/>
</dbReference>
<keyword evidence="14" id="KW-0732">Signal</keyword>
<feature type="transmembrane region" description="Helical" evidence="13">
    <location>
        <begin position="524"/>
        <end position="545"/>
    </location>
</feature>
<dbReference type="GO" id="GO:0006493">
    <property type="term" value="P:protein O-linked glycosylation"/>
    <property type="evidence" value="ECO:0007669"/>
    <property type="project" value="InterPro"/>
</dbReference>
<evidence type="ECO:0000256" key="8">
    <source>
        <dbReference type="ARBA" id="ARBA00022989"/>
    </source>
</evidence>
<evidence type="ECO:0000256" key="9">
    <source>
        <dbReference type="ARBA" id="ARBA00023136"/>
    </source>
</evidence>
<feature type="transmembrane region" description="Helical" evidence="13">
    <location>
        <begin position="1146"/>
        <end position="1163"/>
    </location>
</feature>
<keyword evidence="7 13" id="KW-0812">Transmembrane</keyword>
<feature type="transmembrane region" description="Helical" evidence="13">
    <location>
        <begin position="1027"/>
        <end position="1042"/>
    </location>
</feature>
<feature type="transmembrane region" description="Helical" evidence="13">
    <location>
        <begin position="718"/>
        <end position="738"/>
    </location>
</feature>
<evidence type="ECO:0000256" key="2">
    <source>
        <dbReference type="ARBA" id="ARBA00004922"/>
    </source>
</evidence>
<dbReference type="Pfam" id="PF09594">
    <property type="entry name" value="GT87"/>
    <property type="match status" value="1"/>
</dbReference>
<keyword evidence="9 13" id="KW-0472">Membrane</keyword>
<dbReference type="InterPro" id="IPR032421">
    <property type="entry name" value="PMT_4TMC"/>
</dbReference>
<feature type="domain" description="Protein O-mannosyl-transferase C-terminal four TM" evidence="16">
    <location>
        <begin position="1087"/>
        <end position="1265"/>
    </location>
</feature>
<dbReference type="Pfam" id="PF16192">
    <property type="entry name" value="PMT_4TMC"/>
    <property type="match status" value="1"/>
</dbReference>